<keyword evidence="3 8" id="KW-0547">Nucleotide-binding</keyword>
<dbReference type="InterPro" id="IPR000719">
    <property type="entry name" value="Prot_kinase_dom"/>
</dbReference>
<evidence type="ECO:0000256" key="4">
    <source>
        <dbReference type="ARBA" id="ARBA00022777"/>
    </source>
</evidence>
<accession>R7UH49</accession>
<evidence type="ECO:0000256" key="3">
    <source>
        <dbReference type="ARBA" id="ARBA00022741"/>
    </source>
</evidence>
<dbReference type="InterPro" id="IPR017441">
    <property type="entry name" value="Protein_kinase_ATP_BS"/>
</dbReference>
<dbReference type="GO" id="GO:0050321">
    <property type="term" value="F:tau-protein kinase activity"/>
    <property type="evidence" value="ECO:0007669"/>
    <property type="project" value="TreeGrafter"/>
</dbReference>
<gene>
    <name evidence="11" type="ORF">CAPTEDRAFT_112307</name>
</gene>
<dbReference type="FunFam" id="1.10.510.10:FF:000571">
    <property type="entry name" value="Maternal embryonic leucine zipper kinase"/>
    <property type="match status" value="1"/>
</dbReference>
<reference evidence="11 13" key="2">
    <citation type="journal article" date="2013" name="Nature">
        <title>Insights into bilaterian evolution from three spiralian genomes.</title>
        <authorList>
            <person name="Simakov O."/>
            <person name="Marletaz F."/>
            <person name="Cho S.J."/>
            <person name="Edsinger-Gonzales E."/>
            <person name="Havlak P."/>
            <person name="Hellsten U."/>
            <person name="Kuo D.H."/>
            <person name="Larsson T."/>
            <person name="Lv J."/>
            <person name="Arendt D."/>
            <person name="Savage R."/>
            <person name="Osoegawa K."/>
            <person name="de Jong P."/>
            <person name="Grimwood J."/>
            <person name="Chapman J.A."/>
            <person name="Shapiro H."/>
            <person name="Aerts A."/>
            <person name="Otillar R.P."/>
            <person name="Terry A.Y."/>
            <person name="Boore J.L."/>
            <person name="Grigoriev I.V."/>
            <person name="Lindberg D.R."/>
            <person name="Seaver E.C."/>
            <person name="Weisblat D.A."/>
            <person name="Putnam N.H."/>
            <person name="Rokhsar D.S."/>
        </authorList>
    </citation>
    <scope>NUCLEOTIDE SEQUENCE</scope>
    <source>
        <strain evidence="11 13">I ESC-2004</strain>
    </source>
</reference>
<feature type="binding site" evidence="7">
    <location>
        <begin position="24"/>
        <end position="32"/>
    </location>
    <ligand>
        <name>ATP</name>
        <dbReference type="ChEBI" id="CHEBI:30616"/>
    </ligand>
</feature>
<dbReference type="EMBL" id="AMQN01001516">
    <property type="status" value="NOT_ANNOTATED_CDS"/>
    <property type="molecule type" value="Genomic_DNA"/>
</dbReference>
<evidence type="ECO:0000256" key="1">
    <source>
        <dbReference type="ARBA" id="ARBA00022527"/>
    </source>
</evidence>
<keyword evidence="5 7" id="KW-0067">ATP-binding</keyword>
<dbReference type="SUPFAM" id="SSF56112">
    <property type="entry name" value="Protein kinase-like (PK-like)"/>
    <property type="match status" value="1"/>
</dbReference>
<feature type="binding site" evidence="8">
    <location>
        <position position="51"/>
    </location>
    <ligand>
        <name>ATP</name>
        <dbReference type="ChEBI" id="CHEBI:30616"/>
    </ligand>
</feature>
<dbReference type="Proteomes" id="UP000014760">
    <property type="component" value="Unassembled WGS sequence"/>
</dbReference>
<evidence type="ECO:0000256" key="8">
    <source>
        <dbReference type="PROSITE-ProRule" id="PRU10141"/>
    </source>
</evidence>
<feature type="binding site" evidence="7">
    <location>
        <position position="47"/>
    </location>
    <ligand>
        <name>ATP</name>
        <dbReference type="ChEBI" id="CHEBI:30616"/>
    </ligand>
</feature>
<dbReference type="SMART" id="SM00220">
    <property type="entry name" value="S_TKc"/>
    <property type="match status" value="1"/>
</dbReference>
<sequence length="269" mass="30267">MPGGSTNQHEAKNLKNRFQILQTLGEGTYGKVRLAIEKETGLKYAIKSIKKKQIGSDLGRVRREIEIMSSLSHPHIISIYEVFENADKIVLIMEHATGGEMYDFINDKMGLYDDEARKFFRQIVSAVKYLHQNGIVHRDLKLENILLDSENNVKIVDFGLANIYGGSRLLETYCGSPLYASPEIVNGLPYKGPEVDCWSLGVLLYTMVYGSMPFDGSDFRKLRNLITEGAYAQVEEASEAADLIHHLLTPDPTKRATVADICGHWWLKA</sequence>
<keyword evidence="1 9" id="KW-0723">Serine/threonine-protein kinase</keyword>
<dbReference type="AlphaFoldDB" id="R7UH49"/>
<dbReference type="GO" id="GO:0035556">
    <property type="term" value="P:intracellular signal transduction"/>
    <property type="evidence" value="ECO:0007669"/>
    <property type="project" value="TreeGrafter"/>
</dbReference>
<dbReference type="HOGENOM" id="CLU_000288_63_0_1"/>
<dbReference type="EnsemblMetazoa" id="CapteT112307">
    <property type="protein sequence ID" value="CapteP112307"/>
    <property type="gene ID" value="CapteG112307"/>
</dbReference>
<dbReference type="InterPro" id="IPR011009">
    <property type="entry name" value="Kinase-like_dom_sf"/>
</dbReference>
<dbReference type="Gene3D" id="1.10.510.10">
    <property type="entry name" value="Transferase(Phosphotransferase) domain 1"/>
    <property type="match status" value="1"/>
</dbReference>
<dbReference type="InterPro" id="IPR008271">
    <property type="entry name" value="Ser/Thr_kinase_AS"/>
</dbReference>
<reference evidence="12" key="3">
    <citation type="submission" date="2015-06" db="UniProtKB">
        <authorList>
            <consortium name="EnsemblMetazoa"/>
        </authorList>
    </citation>
    <scope>IDENTIFICATION</scope>
</reference>
<dbReference type="PROSITE" id="PS00107">
    <property type="entry name" value="PROTEIN_KINASE_ATP"/>
    <property type="match status" value="1"/>
</dbReference>
<evidence type="ECO:0000313" key="11">
    <source>
        <dbReference type="EMBL" id="ELU03128.1"/>
    </source>
</evidence>
<evidence type="ECO:0000256" key="6">
    <source>
        <dbReference type="PIRSR" id="PIRSR037993-1"/>
    </source>
</evidence>
<dbReference type="STRING" id="283909.R7UH49"/>
<dbReference type="OMA" id="IQIDISC"/>
<dbReference type="GO" id="GO:0043066">
    <property type="term" value="P:negative regulation of apoptotic process"/>
    <property type="evidence" value="ECO:0007669"/>
    <property type="project" value="InterPro"/>
</dbReference>
<evidence type="ECO:0000256" key="7">
    <source>
        <dbReference type="PIRSR" id="PIRSR037993-2"/>
    </source>
</evidence>
<dbReference type="EMBL" id="KB303456">
    <property type="protein sequence ID" value="ELU03128.1"/>
    <property type="molecule type" value="Genomic_DNA"/>
</dbReference>
<evidence type="ECO:0000259" key="10">
    <source>
        <dbReference type="PROSITE" id="PS50011"/>
    </source>
</evidence>
<dbReference type="GO" id="GO:0005737">
    <property type="term" value="C:cytoplasm"/>
    <property type="evidence" value="ECO:0007669"/>
    <property type="project" value="TreeGrafter"/>
</dbReference>
<dbReference type="PIRSF" id="PIRSF037993">
    <property type="entry name" value="STPK_Pim-1"/>
    <property type="match status" value="1"/>
</dbReference>
<dbReference type="PROSITE" id="PS00108">
    <property type="entry name" value="PROTEIN_KINASE_ST"/>
    <property type="match status" value="1"/>
</dbReference>
<evidence type="ECO:0000256" key="2">
    <source>
        <dbReference type="ARBA" id="ARBA00022679"/>
    </source>
</evidence>
<keyword evidence="2" id="KW-0808">Transferase</keyword>
<feature type="active site" description="Proton acceptor" evidence="6">
    <location>
        <position position="139"/>
    </location>
</feature>
<keyword evidence="4" id="KW-0418">Kinase</keyword>
<dbReference type="Pfam" id="PF00069">
    <property type="entry name" value="Pkinase"/>
    <property type="match status" value="1"/>
</dbReference>
<dbReference type="PROSITE" id="PS50011">
    <property type="entry name" value="PROTEIN_KINASE_DOM"/>
    <property type="match status" value="1"/>
</dbReference>
<dbReference type="GO" id="GO:0005524">
    <property type="term" value="F:ATP binding"/>
    <property type="evidence" value="ECO:0007669"/>
    <property type="project" value="UniProtKB-UniRule"/>
</dbReference>
<dbReference type="GO" id="GO:0000226">
    <property type="term" value="P:microtubule cytoskeleton organization"/>
    <property type="evidence" value="ECO:0007669"/>
    <property type="project" value="TreeGrafter"/>
</dbReference>
<comment type="similarity">
    <text evidence="9">Belongs to the protein kinase superfamily.</text>
</comment>
<feature type="non-terminal residue" evidence="11">
    <location>
        <position position="269"/>
    </location>
</feature>
<name>R7UH49_CAPTE</name>
<dbReference type="PANTHER" id="PTHR24346:SF93">
    <property type="entry name" value="NUAK FAMILY SNF1-LIKE KINASE 1"/>
    <property type="match status" value="1"/>
</dbReference>
<protein>
    <recommendedName>
        <fullName evidence="10">Protein kinase domain-containing protein</fullName>
    </recommendedName>
</protein>
<dbReference type="OrthoDB" id="193931at2759"/>
<reference evidence="13" key="1">
    <citation type="submission" date="2012-12" db="EMBL/GenBank/DDBJ databases">
        <authorList>
            <person name="Hellsten U."/>
            <person name="Grimwood J."/>
            <person name="Chapman J.A."/>
            <person name="Shapiro H."/>
            <person name="Aerts A."/>
            <person name="Otillar R.P."/>
            <person name="Terry A.Y."/>
            <person name="Boore J.L."/>
            <person name="Simakov O."/>
            <person name="Marletaz F."/>
            <person name="Cho S.-J."/>
            <person name="Edsinger-Gonzales E."/>
            <person name="Havlak P."/>
            <person name="Kuo D.-H."/>
            <person name="Larsson T."/>
            <person name="Lv J."/>
            <person name="Arendt D."/>
            <person name="Savage R."/>
            <person name="Osoegawa K."/>
            <person name="de Jong P."/>
            <person name="Lindberg D.R."/>
            <person name="Seaver E.C."/>
            <person name="Weisblat D.A."/>
            <person name="Putnam N.H."/>
            <person name="Grigoriev I.V."/>
            <person name="Rokhsar D.S."/>
        </authorList>
    </citation>
    <scope>NUCLEOTIDE SEQUENCE</scope>
    <source>
        <strain evidence="13">I ESC-2004</strain>
    </source>
</reference>
<dbReference type="FunFam" id="3.30.200.20:FF:000315">
    <property type="entry name" value="Calcium-dependent protein kinase 3"/>
    <property type="match status" value="1"/>
</dbReference>
<feature type="domain" description="Protein kinase" evidence="10">
    <location>
        <begin position="18"/>
        <end position="267"/>
    </location>
</feature>
<feature type="binding site" evidence="7">
    <location>
        <position position="94"/>
    </location>
    <ligand>
        <name>ATP</name>
        <dbReference type="ChEBI" id="CHEBI:30616"/>
    </ligand>
</feature>
<keyword evidence="13" id="KW-1185">Reference proteome</keyword>
<evidence type="ECO:0000256" key="5">
    <source>
        <dbReference type="ARBA" id="ARBA00022840"/>
    </source>
</evidence>
<dbReference type="InterPro" id="IPR017348">
    <property type="entry name" value="PIM1/2/3"/>
</dbReference>
<dbReference type="PANTHER" id="PTHR24346">
    <property type="entry name" value="MAP/MICROTUBULE AFFINITY-REGULATING KINASE"/>
    <property type="match status" value="1"/>
</dbReference>
<evidence type="ECO:0000256" key="9">
    <source>
        <dbReference type="RuleBase" id="RU000304"/>
    </source>
</evidence>
<evidence type="ECO:0000313" key="12">
    <source>
        <dbReference type="EnsemblMetazoa" id="CapteP112307"/>
    </source>
</evidence>
<proteinExistence type="inferred from homology"/>
<evidence type="ECO:0000313" key="13">
    <source>
        <dbReference type="Proteomes" id="UP000014760"/>
    </source>
</evidence>
<organism evidence="11">
    <name type="scientific">Capitella teleta</name>
    <name type="common">Polychaete worm</name>
    <dbReference type="NCBI Taxonomy" id="283909"/>
    <lineage>
        <taxon>Eukaryota</taxon>
        <taxon>Metazoa</taxon>
        <taxon>Spiralia</taxon>
        <taxon>Lophotrochozoa</taxon>
        <taxon>Annelida</taxon>
        <taxon>Polychaeta</taxon>
        <taxon>Sedentaria</taxon>
        <taxon>Scolecida</taxon>
        <taxon>Capitellidae</taxon>
        <taxon>Capitella</taxon>
    </lineage>
</organism>